<evidence type="ECO:0000256" key="1">
    <source>
        <dbReference type="PIRSR" id="PIRSR601621-2"/>
    </source>
</evidence>
<dbReference type="GO" id="GO:0046872">
    <property type="term" value="F:metal ion binding"/>
    <property type="evidence" value="ECO:0007669"/>
    <property type="project" value="UniProtKB-KW"/>
</dbReference>
<dbReference type="PRINTS" id="PR00462">
    <property type="entry name" value="LIGNINASE"/>
</dbReference>
<dbReference type="GO" id="GO:0020037">
    <property type="term" value="F:heme binding"/>
    <property type="evidence" value="ECO:0007669"/>
    <property type="project" value="InterPro"/>
</dbReference>
<dbReference type="GO" id="GO:0006979">
    <property type="term" value="P:response to oxidative stress"/>
    <property type="evidence" value="ECO:0007669"/>
    <property type="project" value="InterPro"/>
</dbReference>
<dbReference type="GO" id="GO:0004601">
    <property type="term" value="F:peroxidase activity"/>
    <property type="evidence" value="ECO:0007669"/>
    <property type="project" value="UniProtKB-KW"/>
</dbReference>
<feature type="binding site" evidence="1">
    <location>
        <position position="118"/>
    </location>
    <ligand>
        <name>Ca(2+)</name>
        <dbReference type="ChEBI" id="CHEBI:29108"/>
        <label>2</label>
    </ligand>
</feature>
<dbReference type="Gene3D" id="1.10.420.10">
    <property type="entry name" value="Peroxidase, domain 2"/>
    <property type="match status" value="1"/>
</dbReference>
<evidence type="ECO:0000313" key="3">
    <source>
        <dbReference type="Proteomes" id="UP000620124"/>
    </source>
</evidence>
<dbReference type="AlphaFoldDB" id="A0A8H7CKN3"/>
<keyword evidence="3" id="KW-1185">Reference proteome</keyword>
<keyword evidence="2" id="KW-0560">Oxidoreductase</keyword>
<comment type="caution">
    <text evidence="2">The sequence shown here is derived from an EMBL/GenBank/DDBJ whole genome shotgun (WGS) entry which is preliminary data.</text>
</comment>
<proteinExistence type="predicted"/>
<dbReference type="InterPro" id="IPR010255">
    <property type="entry name" value="Haem_peroxidase_sf"/>
</dbReference>
<dbReference type="SUPFAM" id="SSF48113">
    <property type="entry name" value="Heme-dependent peroxidases"/>
    <property type="match status" value="1"/>
</dbReference>
<sequence length="204" mass="22081">MVSTIQCASSLKIHNQLQIDTELPFIQKPSIQFPSAVSLSLWRGTPQVAFMLGRPLPLALAPGPDDSVDTMLTRVTDAPSFTLTEVGALLSTYTVAGADTIDPTIPGTSFYISPSVFDTQFFIEDQLQRHSVSRASTPNIIDTLLLIVISAVPNPSDHLMARDLATNCTWKSFAENLPAVHAAFISSSCQHSTRCRLLDTIPPA</sequence>
<accession>A0A8H7CKN3</accession>
<reference evidence="2" key="1">
    <citation type="submission" date="2020-05" db="EMBL/GenBank/DDBJ databases">
        <title>Mycena genomes resolve the evolution of fungal bioluminescence.</title>
        <authorList>
            <person name="Tsai I.J."/>
        </authorList>
    </citation>
    <scope>NUCLEOTIDE SEQUENCE</scope>
    <source>
        <strain evidence="2">CCC161011</strain>
    </source>
</reference>
<name>A0A8H7CKN3_9AGAR</name>
<dbReference type="EMBL" id="JACAZI010000018">
    <property type="protein sequence ID" value="KAF7341244.1"/>
    <property type="molecule type" value="Genomic_DNA"/>
</dbReference>
<feature type="binding site" evidence="1">
    <location>
        <position position="94"/>
    </location>
    <ligand>
        <name>Ca(2+)</name>
        <dbReference type="ChEBI" id="CHEBI:29108"/>
        <label>2</label>
    </ligand>
</feature>
<evidence type="ECO:0000313" key="2">
    <source>
        <dbReference type="EMBL" id="KAF7341244.1"/>
    </source>
</evidence>
<dbReference type="OrthoDB" id="2113341at2759"/>
<dbReference type="Proteomes" id="UP000620124">
    <property type="component" value="Unassembled WGS sequence"/>
</dbReference>
<organism evidence="2 3">
    <name type="scientific">Mycena venus</name>
    <dbReference type="NCBI Taxonomy" id="2733690"/>
    <lineage>
        <taxon>Eukaryota</taxon>
        <taxon>Fungi</taxon>
        <taxon>Dikarya</taxon>
        <taxon>Basidiomycota</taxon>
        <taxon>Agaricomycotina</taxon>
        <taxon>Agaricomycetes</taxon>
        <taxon>Agaricomycetidae</taxon>
        <taxon>Agaricales</taxon>
        <taxon>Marasmiineae</taxon>
        <taxon>Mycenaceae</taxon>
        <taxon>Mycena</taxon>
    </lineage>
</organism>
<keyword evidence="2" id="KW-0575">Peroxidase</keyword>
<keyword evidence="1" id="KW-0479">Metal-binding</keyword>
<comment type="cofactor">
    <cofactor evidence="1">
        <name>Ca(2+)</name>
        <dbReference type="ChEBI" id="CHEBI:29108"/>
    </cofactor>
    <text evidence="1">Binds 2 calcium ions per subunit.</text>
</comment>
<dbReference type="InterPro" id="IPR001621">
    <property type="entry name" value="Ligninase"/>
</dbReference>
<gene>
    <name evidence="2" type="ORF">MVEN_01860000</name>
</gene>
<protein>
    <submittedName>
        <fullName evidence="2">Peroxidase</fullName>
    </submittedName>
</protein>
<keyword evidence="1" id="KW-0106">Calcium</keyword>